<organism evidence="1">
    <name type="scientific">marine sediment metagenome</name>
    <dbReference type="NCBI Taxonomy" id="412755"/>
    <lineage>
        <taxon>unclassified sequences</taxon>
        <taxon>metagenomes</taxon>
        <taxon>ecological metagenomes</taxon>
    </lineage>
</organism>
<reference evidence="1" key="1">
    <citation type="journal article" date="2015" name="Nature">
        <title>Complex archaea that bridge the gap between prokaryotes and eukaryotes.</title>
        <authorList>
            <person name="Spang A."/>
            <person name="Saw J.H."/>
            <person name="Jorgensen S.L."/>
            <person name="Zaremba-Niedzwiedzka K."/>
            <person name="Martijn J."/>
            <person name="Lind A.E."/>
            <person name="van Eijk R."/>
            <person name="Schleper C."/>
            <person name="Guy L."/>
            <person name="Ettema T.J."/>
        </authorList>
    </citation>
    <scope>NUCLEOTIDE SEQUENCE</scope>
</reference>
<proteinExistence type="predicted"/>
<accession>A0A0F9B579</accession>
<gene>
    <name evidence="1" type="ORF">LCGC14_2491800</name>
</gene>
<name>A0A0F9B579_9ZZZZ</name>
<dbReference type="AlphaFoldDB" id="A0A0F9B579"/>
<sequence>MPMSNHPGGERRNRTSAGVTLYGLADRCITSLPLPLETIYGREPQARRGPLTGIQLVPQAGLEPATPYFSGMSSTN</sequence>
<comment type="caution">
    <text evidence="1">The sequence shown here is derived from an EMBL/GenBank/DDBJ whole genome shotgun (WGS) entry which is preliminary data.</text>
</comment>
<dbReference type="EMBL" id="LAZR01039517">
    <property type="protein sequence ID" value="KKL16815.1"/>
    <property type="molecule type" value="Genomic_DNA"/>
</dbReference>
<evidence type="ECO:0000313" key="1">
    <source>
        <dbReference type="EMBL" id="KKL16815.1"/>
    </source>
</evidence>
<protein>
    <submittedName>
        <fullName evidence="1">Uncharacterized protein</fullName>
    </submittedName>
</protein>